<gene>
    <name evidence="6" type="ORF">METZ01_LOCUS4631</name>
</gene>
<dbReference type="GO" id="GO:0004065">
    <property type="term" value="F:arylsulfatase activity"/>
    <property type="evidence" value="ECO:0007669"/>
    <property type="project" value="TreeGrafter"/>
</dbReference>
<evidence type="ECO:0000256" key="2">
    <source>
        <dbReference type="ARBA" id="ARBA00022723"/>
    </source>
</evidence>
<evidence type="ECO:0000313" key="6">
    <source>
        <dbReference type="EMBL" id="SUZ51777.1"/>
    </source>
</evidence>
<dbReference type="InterPro" id="IPR000917">
    <property type="entry name" value="Sulfatase_N"/>
</dbReference>
<name>A0A381NB87_9ZZZZ</name>
<dbReference type="InterPro" id="IPR024607">
    <property type="entry name" value="Sulfatase_CS"/>
</dbReference>
<dbReference type="GO" id="GO:0046872">
    <property type="term" value="F:metal ion binding"/>
    <property type="evidence" value="ECO:0007669"/>
    <property type="project" value="UniProtKB-KW"/>
</dbReference>
<dbReference type="Gene3D" id="3.40.720.10">
    <property type="entry name" value="Alkaline Phosphatase, subunit A"/>
    <property type="match status" value="1"/>
</dbReference>
<sequence>MVSTRPGGHGPNRHPGPGWAVEVVSHDNRFDHGGTMARRPNVILINCDDLGYGDLGCYGSTQHHTPALDRMADDGVRFTDFYMASPVCSPSRAAMLTGSYPLRVGFGGRSIDNAPVLFPGQAHGLHPDEITIARLLQDGGYATRLIGKWHCGDQPEFLPTRHGFDGWFGLPYSNDMGRQAWPDEDRPYREIMARLGTPVPDDAPMLQERPPLPLMLDAEVVEQQPDQAALTERYVDDAVRFIRANRDRPFFLYLAHMYVHLPIYVRDRFVQDSRNGRYGAAVHCIDWSTDVLLAELRSAGIDEDTVVVFTSDNGALIRDGGGSNGPLRASKGTTWEGGQRVPCIVRWPGTVPSGRVVADVANAMDLYPTIAGWCGVAVPDDRTLDGRDLGGLLSGGDGPGTRPFFYILGGNIEAVRLGRWKLHVRKWTDERFRLYDLETDIGERHDVLDEQPEVVADLLALIDGGRADLGDDATDVVGAGVRPVGRVTGPVTLTNFDPDTPYFMAEYDLTERG</sequence>
<accession>A0A381NB87</accession>
<organism evidence="6">
    <name type="scientific">marine metagenome</name>
    <dbReference type="NCBI Taxonomy" id="408172"/>
    <lineage>
        <taxon>unclassified sequences</taxon>
        <taxon>metagenomes</taxon>
        <taxon>ecological metagenomes</taxon>
    </lineage>
</organism>
<keyword evidence="2" id="KW-0479">Metal-binding</keyword>
<feature type="domain" description="Sulfatase N-terminal" evidence="5">
    <location>
        <begin position="40"/>
        <end position="376"/>
    </location>
</feature>
<dbReference type="InterPro" id="IPR017850">
    <property type="entry name" value="Alkaline_phosphatase_core_sf"/>
</dbReference>
<dbReference type="EMBL" id="UINC01000238">
    <property type="protein sequence ID" value="SUZ51777.1"/>
    <property type="molecule type" value="Genomic_DNA"/>
</dbReference>
<evidence type="ECO:0000256" key="4">
    <source>
        <dbReference type="ARBA" id="ARBA00022837"/>
    </source>
</evidence>
<dbReference type="InterPro" id="IPR050738">
    <property type="entry name" value="Sulfatase"/>
</dbReference>
<comment type="similarity">
    <text evidence="1">Belongs to the sulfatase family.</text>
</comment>
<dbReference type="PROSITE" id="PS00149">
    <property type="entry name" value="SULFATASE_2"/>
    <property type="match status" value="1"/>
</dbReference>
<evidence type="ECO:0000256" key="1">
    <source>
        <dbReference type="ARBA" id="ARBA00008779"/>
    </source>
</evidence>
<dbReference type="Gene3D" id="3.30.1120.10">
    <property type="match status" value="1"/>
</dbReference>
<evidence type="ECO:0000259" key="5">
    <source>
        <dbReference type="Pfam" id="PF00884"/>
    </source>
</evidence>
<evidence type="ECO:0000256" key="3">
    <source>
        <dbReference type="ARBA" id="ARBA00022801"/>
    </source>
</evidence>
<dbReference type="PROSITE" id="PS00523">
    <property type="entry name" value="SULFATASE_1"/>
    <property type="match status" value="1"/>
</dbReference>
<protein>
    <recommendedName>
        <fullName evidence="5">Sulfatase N-terminal domain-containing protein</fullName>
    </recommendedName>
</protein>
<keyword evidence="3" id="KW-0378">Hydrolase</keyword>
<dbReference type="PANTHER" id="PTHR42693">
    <property type="entry name" value="ARYLSULFATASE FAMILY MEMBER"/>
    <property type="match status" value="1"/>
</dbReference>
<dbReference type="PANTHER" id="PTHR42693:SF53">
    <property type="entry name" value="ENDO-4-O-SULFATASE"/>
    <property type="match status" value="1"/>
</dbReference>
<dbReference type="SUPFAM" id="SSF53649">
    <property type="entry name" value="Alkaline phosphatase-like"/>
    <property type="match status" value="1"/>
</dbReference>
<dbReference type="CDD" id="cd16026">
    <property type="entry name" value="GALNS_like"/>
    <property type="match status" value="1"/>
</dbReference>
<proteinExistence type="inferred from homology"/>
<reference evidence="6" key="1">
    <citation type="submission" date="2018-05" db="EMBL/GenBank/DDBJ databases">
        <authorList>
            <person name="Lanie J.A."/>
            <person name="Ng W.-L."/>
            <person name="Kazmierczak K.M."/>
            <person name="Andrzejewski T.M."/>
            <person name="Davidsen T.M."/>
            <person name="Wayne K.J."/>
            <person name="Tettelin H."/>
            <person name="Glass J.I."/>
            <person name="Rusch D."/>
            <person name="Podicherti R."/>
            <person name="Tsui H.-C.T."/>
            <person name="Winkler M.E."/>
        </authorList>
    </citation>
    <scope>NUCLEOTIDE SEQUENCE</scope>
</reference>
<keyword evidence="4" id="KW-0106">Calcium</keyword>
<dbReference type="Pfam" id="PF00884">
    <property type="entry name" value="Sulfatase"/>
    <property type="match status" value="1"/>
</dbReference>
<dbReference type="AlphaFoldDB" id="A0A381NB87"/>